<keyword evidence="3" id="KW-1185">Reference proteome</keyword>
<evidence type="ECO:0000313" key="3">
    <source>
        <dbReference type="Proteomes" id="UP000595437"/>
    </source>
</evidence>
<organism evidence="2 3">
    <name type="scientific">Caligus rogercresseyi</name>
    <name type="common">Sea louse</name>
    <dbReference type="NCBI Taxonomy" id="217165"/>
    <lineage>
        <taxon>Eukaryota</taxon>
        <taxon>Metazoa</taxon>
        <taxon>Ecdysozoa</taxon>
        <taxon>Arthropoda</taxon>
        <taxon>Crustacea</taxon>
        <taxon>Multicrustacea</taxon>
        <taxon>Hexanauplia</taxon>
        <taxon>Copepoda</taxon>
        <taxon>Siphonostomatoida</taxon>
        <taxon>Caligidae</taxon>
        <taxon>Caligus</taxon>
    </lineage>
</organism>
<accession>A0A7T8H2Y9</accession>
<feature type="region of interest" description="Disordered" evidence="1">
    <location>
        <begin position="53"/>
        <end position="72"/>
    </location>
</feature>
<evidence type="ECO:0000256" key="1">
    <source>
        <dbReference type="SAM" id="MobiDB-lite"/>
    </source>
</evidence>
<protein>
    <submittedName>
        <fullName evidence="2">Uncharacterized protein</fullName>
    </submittedName>
</protein>
<gene>
    <name evidence="2" type="ORF">FKW44_017167</name>
</gene>
<evidence type="ECO:0000313" key="2">
    <source>
        <dbReference type="EMBL" id="QQP42483.1"/>
    </source>
</evidence>
<dbReference type="EMBL" id="CP045900">
    <property type="protein sequence ID" value="QQP42483.1"/>
    <property type="molecule type" value="Genomic_DNA"/>
</dbReference>
<reference evidence="3" key="1">
    <citation type="submission" date="2021-01" db="EMBL/GenBank/DDBJ databases">
        <title>Caligus Genome Assembly.</title>
        <authorList>
            <person name="Gallardo-Escarate C."/>
        </authorList>
    </citation>
    <scope>NUCLEOTIDE SEQUENCE [LARGE SCALE GENOMIC DNA]</scope>
</reference>
<sequence>MTLSNKSVIDQTGDYEAMANDLDTVFEGIEDAPRSLKAMQRFSKSMVQKLAESANKAGKKVDRSARIRSKSG</sequence>
<dbReference type="AlphaFoldDB" id="A0A7T8H2Y9"/>
<dbReference type="Proteomes" id="UP000595437">
    <property type="component" value="Chromosome 11"/>
</dbReference>
<name>A0A7T8H2Y9_CALRO</name>
<proteinExistence type="predicted"/>